<name>A0A1M5MMZ4_9EURY</name>
<evidence type="ECO:0000313" key="1">
    <source>
        <dbReference type="EMBL" id="SHG78641.1"/>
    </source>
</evidence>
<proteinExistence type="predicted"/>
<protein>
    <submittedName>
        <fullName evidence="1">Uncharacterized protein</fullName>
    </submittedName>
</protein>
<keyword evidence="2" id="KW-1185">Reference proteome</keyword>
<dbReference type="AlphaFoldDB" id="A0A1M5MMZ4"/>
<gene>
    <name evidence="1" type="ORF">SAMN05443636_1071</name>
</gene>
<accession>A0A1M5MMZ4</accession>
<organism evidence="1 2">
    <name type="scientific">Halobaculum gomorrense</name>
    <dbReference type="NCBI Taxonomy" id="43928"/>
    <lineage>
        <taxon>Archaea</taxon>
        <taxon>Methanobacteriati</taxon>
        <taxon>Methanobacteriota</taxon>
        <taxon>Stenosarchaea group</taxon>
        <taxon>Halobacteria</taxon>
        <taxon>Halobacteriales</taxon>
        <taxon>Haloferacaceae</taxon>
        <taxon>Halobaculum</taxon>
    </lineage>
</organism>
<reference evidence="1 2" key="1">
    <citation type="submission" date="2016-11" db="EMBL/GenBank/DDBJ databases">
        <authorList>
            <person name="Jaros S."/>
            <person name="Januszkiewicz K."/>
            <person name="Wedrychowicz H."/>
        </authorList>
    </citation>
    <scope>NUCLEOTIDE SEQUENCE [LARGE SCALE GENOMIC DNA]</scope>
    <source>
        <strain evidence="1 2">DSM 9297</strain>
    </source>
</reference>
<dbReference type="EMBL" id="FQWV01000002">
    <property type="protein sequence ID" value="SHG78641.1"/>
    <property type="molecule type" value="Genomic_DNA"/>
</dbReference>
<evidence type="ECO:0000313" key="2">
    <source>
        <dbReference type="Proteomes" id="UP000184357"/>
    </source>
</evidence>
<sequence length="75" mass="8601">MNEVELWHSCRCLLRRLYIDRDRGRLSTRIRVALGDLHLDGPWTTEEVVFGENGGNLANSPFANSDFVDNHLDSE</sequence>
<dbReference type="Proteomes" id="UP000184357">
    <property type="component" value="Unassembled WGS sequence"/>
</dbReference>
<dbReference type="STRING" id="43928.SAMN05443636_1071"/>
<dbReference type="RefSeq" id="WP_073307350.1">
    <property type="nucleotide sequence ID" value="NZ_FQWV01000002.1"/>
</dbReference>